<dbReference type="Pfam" id="PF13499">
    <property type="entry name" value="EF-hand_7"/>
    <property type="match status" value="1"/>
</dbReference>
<dbReference type="Pfam" id="PF13202">
    <property type="entry name" value="EF-hand_5"/>
    <property type="match status" value="3"/>
</dbReference>
<dbReference type="FunFam" id="1.10.238.10:FF:000003">
    <property type="entry name" value="Calmodulin A"/>
    <property type="match status" value="1"/>
</dbReference>
<dbReference type="OMA" id="TYNSSKC"/>
<feature type="compositionally biased region" description="Polar residues" evidence="4">
    <location>
        <begin position="1"/>
        <end position="23"/>
    </location>
</feature>
<dbReference type="Gene3D" id="1.10.238.10">
    <property type="entry name" value="EF-hand"/>
    <property type="match status" value="6"/>
</dbReference>
<dbReference type="InterPro" id="IPR051581">
    <property type="entry name" value="Ca-bind"/>
</dbReference>
<proteinExistence type="predicted"/>
<keyword evidence="1" id="KW-0479">Metal-binding</keyword>
<reference evidence="6 7" key="1">
    <citation type="submission" date="2014-06" db="EMBL/GenBank/DDBJ databases">
        <authorList>
            <person name="Swart Estienne"/>
        </authorList>
    </citation>
    <scope>NUCLEOTIDE SEQUENCE [LARGE SCALE GENOMIC DNA]</scope>
    <source>
        <strain evidence="6 7">130c</strain>
    </source>
</reference>
<keyword evidence="3" id="KW-0106">Calcium</keyword>
<feature type="domain" description="EF-hand" evidence="5">
    <location>
        <begin position="1542"/>
        <end position="1577"/>
    </location>
</feature>
<dbReference type="Pfam" id="PF18289">
    <property type="entry name" value="HU-CCDC81_euk_2"/>
    <property type="match status" value="1"/>
</dbReference>
<evidence type="ECO:0000256" key="4">
    <source>
        <dbReference type="SAM" id="MobiDB-lite"/>
    </source>
</evidence>
<feature type="region of interest" description="Disordered" evidence="4">
    <location>
        <begin position="1"/>
        <end position="30"/>
    </location>
</feature>
<keyword evidence="2" id="KW-0677">Repeat</keyword>
<evidence type="ECO:0000313" key="7">
    <source>
        <dbReference type="Proteomes" id="UP000039865"/>
    </source>
</evidence>
<dbReference type="InterPro" id="IPR040673">
    <property type="entry name" value="CCDC81_HU_dom_2"/>
</dbReference>
<dbReference type="Proteomes" id="UP000039865">
    <property type="component" value="Unassembled WGS sequence"/>
</dbReference>
<feature type="domain" description="EF-hand" evidence="5">
    <location>
        <begin position="1082"/>
        <end position="1117"/>
    </location>
</feature>
<accession>A0A077ZVZ5</accession>
<evidence type="ECO:0000259" key="5">
    <source>
        <dbReference type="PROSITE" id="PS50222"/>
    </source>
</evidence>
<feature type="domain" description="EF-hand" evidence="5">
    <location>
        <begin position="1410"/>
        <end position="1445"/>
    </location>
</feature>
<organism evidence="6 7">
    <name type="scientific">Stylonychia lemnae</name>
    <name type="common">Ciliate</name>
    <dbReference type="NCBI Taxonomy" id="5949"/>
    <lineage>
        <taxon>Eukaryota</taxon>
        <taxon>Sar</taxon>
        <taxon>Alveolata</taxon>
        <taxon>Ciliophora</taxon>
        <taxon>Intramacronucleata</taxon>
        <taxon>Spirotrichea</taxon>
        <taxon>Stichotrichia</taxon>
        <taxon>Sporadotrichida</taxon>
        <taxon>Oxytrichidae</taxon>
        <taxon>Stylonychinae</taxon>
        <taxon>Stylonychia</taxon>
    </lineage>
</organism>
<name>A0A077ZVZ5_STYLE</name>
<dbReference type="InterPro" id="IPR011992">
    <property type="entry name" value="EF-hand-dom_pair"/>
</dbReference>
<evidence type="ECO:0000256" key="2">
    <source>
        <dbReference type="ARBA" id="ARBA00022737"/>
    </source>
</evidence>
<dbReference type="OrthoDB" id="285291at2759"/>
<dbReference type="PROSITE" id="PS00018">
    <property type="entry name" value="EF_HAND_1"/>
    <property type="match status" value="5"/>
</dbReference>
<keyword evidence="7" id="KW-1185">Reference proteome</keyword>
<dbReference type="InterPro" id="IPR002048">
    <property type="entry name" value="EF_hand_dom"/>
</dbReference>
<dbReference type="Pfam" id="PF14908">
    <property type="entry name" value="HU-CCDC81_euk_1"/>
    <property type="match status" value="1"/>
</dbReference>
<protein>
    <submittedName>
        <fullName evidence="6">Ef hand family protein</fullName>
    </submittedName>
</protein>
<dbReference type="InterPro" id="IPR028034">
    <property type="entry name" value="HU-CCDC81"/>
</dbReference>
<dbReference type="InParanoid" id="A0A077ZVZ5"/>
<gene>
    <name evidence="6" type="primary">Contig9887.g10571</name>
    <name evidence="6" type="ORF">STYLEM_1574</name>
</gene>
<dbReference type="PANTHER" id="PTHR34524:SF6">
    <property type="entry name" value="CALCYPHOSINE LIKE"/>
    <property type="match status" value="1"/>
</dbReference>
<evidence type="ECO:0000313" key="6">
    <source>
        <dbReference type="EMBL" id="CDW72611.1"/>
    </source>
</evidence>
<dbReference type="PANTHER" id="PTHR34524">
    <property type="entry name" value="CALCYPHOSIN"/>
    <property type="match status" value="1"/>
</dbReference>
<feature type="domain" description="EF-hand" evidence="5">
    <location>
        <begin position="634"/>
        <end position="669"/>
    </location>
</feature>
<feature type="domain" description="EF-hand" evidence="5">
    <location>
        <begin position="985"/>
        <end position="1020"/>
    </location>
</feature>
<dbReference type="EMBL" id="CCKQ01001489">
    <property type="protein sequence ID" value="CDW72611.1"/>
    <property type="molecule type" value="Genomic_DNA"/>
</dbReference>
<feature type="domain" description="EF-hand" evidence="5">
    <location>
        <begin position="1446"/>
        <end position="1481"/>
    </location>
</feature>
<dbReference type="CDD" id="cd00051">
    <property type="entry name" value="EFh"/>
    <property type="match status" value="2"/>
</dbReference>
<dbReference type="GO" id="GO:0005509">
    <property type="term" value="F:calcium ion binding"/>
    <property type="evidence" value="ECO:0007669"/>
    <property type="project" value="InterPro"/>
</dbReference>
<dbReference type="PROSITE" id="PS50222">
    <property type="entry name" value="EF_HAND_2"/>
    <property type="match status" value="7"/>
</dbReference>
<dbReference type="InterPro" id="IPR018247">
    <property type="entry name" value="EF_Hand_1_Ca_BS"/>
</dbReference>
<dbReference type="SMART" id="SM00054">
    <property type="entry name" value="EFh"/>
    <property type="match status" value="13"/>
</dbReference>
<sequence length="1690" mass="193011">MNSFDNFRPASGNQHQRPRTASESGRVGGSLGKFFTQQTQGVLDEKTVSSIWKGFGSYIAKQLRNGKGIFVPKFGNFTFSATQVDLAGTTNPGERDKQIRDPVFIVGKDFVSAVPLRAGVSHNKGAQIRPYDIKGASGIIPKVKVNYTEVAVLCGQNKDICKNGCEQVFRFLSDKVRKGESVAMELPFVGHFIVRGGIAAIAFIDDLQEETRGVTAKSHFVNKLFASSVNQLNLKINDQSKQRDNPSAGLGGAMRITGEAENWLRNNLNISVPDLLLRSSDSRDNIRVQSANPVRVLNRYGSVRAEDLRQKSWAIQNNTAQGLTEQNKQQFDRISEAKSGPFSKRPMSAVTRMTTTSRVSNVPDIGRMKLMLIANDVHKNRQSIMDCHTSNRGNLRDMLSSSEIQNIMKRIGIYVEIGHVKALLKELGFNWNGKSCSLVTLFQNVQQFLYGRTQAEDITGYQSSSLASPKQHQYQSEKNLHTSRKQTNLKEARIEDLMQSIKDLFYSTGRTIYEIYQEARLGQTIDLGGFKKAIQEYSRGQVSESDIDIVFNHVSRGSDIISYQEFDKAFKWALPAGGDWETKCFRNIREWMFQNGLSSEIAFELLLKKVDRILQKKLSRSEFHRAISSLNFRFTAPEIDGLFRLLDINQDGDLDVEEWKSRIYEDSLNPLQMLREVIQQNRITSDDLLFKMKLRHWDEPLDFPKLCEALRRLDATLSEPQIRHMAKTLKNKENKVEVQTLLRNLCGQEHETVDFRNKIFRQIYAEIHPHKEDKLIQLLEDADPLNDGRVEPQGLKAVLKKLLTTVDEESIDRFIRFLDKEPSGKVKYMEFMQRMGEVSNRDHNPFKSVVQRVAYFIESNQQSINSILRRLMAKCSPDELLEDQVAVPVGVFAQFLKNKIDKKRSSGELRQYAHYLDVDKDGYVSDIDLQTCLNNLHSNTFFKNSGEALAQSGFSSQKKFFPTKEKLGPDRACEVAKQIRQALIDKKIAYREAFNRFDDNHDGLLSLVEFSNGIDKILTLSVPIKEKVFALMDKNEIGLVDYPNFLEVINLQPVLKSSRGPFKDNFDWENGIIEQIKQWISKDKITIDEAFKSFDKDFDGFINKADLRWGLINILMVKEEDILTTKLDRLFRLIDFYKTGNIQPSDFQRLMNDENPYSSSGQRGLTSTDNFRRSFGGQFAQTSTFDWKVSSIQQIGLILSKKFGTVKDSFEAASEKFQKVTFEQFKRFVEQHQALAGFNMTLPLTQKLFAELDPHKKGYLTESDWVNAFSAFNYDDQILIELKNSIQCSFSDCSSAFDFFLTFKPQSDAKSKHVNQTDFEKAVDSLTGNRFKKQDIYKLWLKLTENGRTQAMDKYHFRSVFDNMRYTGNSTVRNVKTAPPGARTTIVSQSSSSSTWEFDILEKLRQIMRSSSQSISEIFREFDTDGNGSISEVEFRNAIRKLNLGLTSREIDKLMLRIDSNSDGKIDYNEFIAKFKQSNLDDRLKERAKDKMGRLKEMMMLHMTSPNDGFRFFDESKLGKLTYQEFGKLVIKLYELAGEKAPAYPVIKDLFDTIDIRKDGILDINEWQQTFGNVIEGSNKLTIKPTPLTQWENSREFGLIGQLIAKNRKLLRNEFEKVTKGQGTVVNFDLGKQALAGLLQRNYSGIGDEKIKCILKVGEVQGANSDGIGNQYDYVRMLDVYKSRHAGPQI</sequence>
<dbReference type="SUPFAM" id="SSF47473">
    <property type="entry name" value="EF-hand"/>
    <property type="match status" value="3"/>
</dbReference>
<feature type="domain" description="EF-hand" evidence="5">
    <location>
        <begin position="904"/>
        <end position="939"/>
    </location>
</feature>
<evidence type="ECO:0000256" key="3">
    <source>
        <dbReference type="ARBA" id="ARBA00022837"/>
    </source>
</evidence>
<evidence type="ECO:0000256" key="1">
    <source>
        <dbReference type="ARBA" id="ARBA00022723"/>
    </source>
</evidence>